<feature type="domain" description="ABC transmembrane type-1" evidence="12">
    <location>
        <begin position="325"/>
        <end position="554"/>
    </location>
</feature>
<evidence type="ECO:0000256" key="4">
    <source>
        <dbReference type="ARBA" id="ARBA00022840"/>
    </source>
</evidence>
<dbReference type="Pfam" id="PF00005">
    <property type="entry name" value="ABC_tran"/>
    <property type="match status" value="1"/>
</dbReference>
<evidence type="ECO:0000256" key="10">
    <source>
        <dbReference type="SAM" id="Phobius"/>
    </source>
</evidence>
<evidence type="ECO:0000256" key="8">
    <source>
        <dbReference type="ARBA" id="ARBA00043264"/>
    </source>
</evidence>
<dbReference type="PROSITE" id="PS50929">
    <property type="entry name" value="ABC_TM1F"/>
    <property type="match status" value="1"/>
</dbReference>
<accession>A0A975BGF3</accession>
<dbReference type="SUPFAM" id="SSF52540">
    <property type="entry name" value="P-loop containing nucleoside triphosphate hydrolases"/>
    <property type="match status" value="1"/>
</dbReference>
<dbReference type="AlphaFoldDB" id="A0A975BGF3"/>
<feature type="transmembrane region" description="Helical" evidence="10">
    <location>
        <begin position="369"/>
        <end position="392"/>
    </location>
</feature>
<feature type="transmembrane region" description="Helical" evidence="10">
    <location>
        <begin position="467"/>
        <end position="489"/>
    </location>
</feature>
<dbReference type="InterPro" id="IPR011527">
    <property type="entry name" value="ABC1_TM_dom"/>
</dbReference>
<evidence type="ECO:0000259" key="12">
    <source>
        <dbReference type="PROSITE" id="PS50929"/>
    </source>
</evidence>
<evidence type="ECO:0000256" key="5">
    <source>
        <dbReference type="ARBA" id="ARBA00022927"/>
    </source>
</evidence>
<dbReference type="GO" id="GO:0016887">
    <property type="term" value="F:ATP hydrolysis activity"/>
    <property type="evidence" value="ECO:0007669"/>
    <property type="project" value="InterPro"/>
</dbReference>
<feature type="compositionally biased region" description="Acidic residues" evidence="9">
    <location>
        <begin position="283"/>
        <end position="293"/>
    </location>
</feature>
<dbReference type="Gene3D" id="3.90.70.10">
    <property type="entry name" value="Cysteine proteinases"/>
    <property type="match status" value="1"/>
</dbReference>
<keyword evidence="3" id="KW-0547">Nucleotide-binding</keyword>
<dbReference type="SUPFAM" id="SSF90123">
    <property type="entry name" value="ABC transporter transmembrane region"/>
    <property type="match status" value="1"/>
</dbReference>
<evidence type="ECO:0000256" key="7">
    <source>
        <dbReference type="ARBA" id="ARBA00023136"/>
    </source>
</evidence>
<dbReference type="GO" id="GO:0140359">
    <property type="term" value="F:ABC-type transporter activity"/>
    <property type="evidence" value="ECO:0007669"/>
    <property type="project" value="InterPro"/>
</dbReference>
<reference evidence="14" key="1">
    <citation type="journal article" date="2021" name="Microb. Physiol.">
        <title>Proteogenomic Insights into the Physiology of Marine, Sulfate-Reducing, Filamentous Desulfonema limicola and Desulfonema magnum.</title>
        <authorList>
            <person name="Schnaars V."/>
            <person name="Wohlbrand L."/>
            <person name="Scheve S."/>
            <person name="Hinrichs C."/>
            <person name="Reinhardt R."/>
            <person name="Rabus R."/>
        </authorList>
    </citation>
    <scope>NUCLEOTIDE SEQUENCE</scope>
    <source>
        <strain evidence="14">4be13</strain>
    </source>
</reference>
<dbReference type="InterPro" id="IPR027417">
    <property type="entry name" value="P-loop_NTPase"/>
</dbReference>
<feature type="transmembrane region" description="Helical" evidence="10">
    <location>
        <begin position="326"/>
        <end position="349"/>
    </location>
</feature>
<dbReference type="SMART" id="SM00382">
    <property type="entry name" value="AAA"/>
    <property type="match status" value="1"/>
</dbReference>
<feature type="transmembrane region" description="Helical" evidence="10">
    <location>
        <begin position="583"/>
        <end position="601"/>
    </location>
</feature>
<dbReference type="PROSITE" id="PS50990">
    <property type="entry name" value="PEPTIDASE_C39"/>
    <property type="match status" value="1"/>
</dbReference>
<evidence type="ECO:0000256" key="1">
    <source>
        <dbReference type="ARBA" id="ARBA00004651"/>
    </source>
</evidence>
<evidence type="ECO:0000256" key="3">
    <source>
        <dbReference type="ARBA" id="ARBA00022741"/>
    </source>
</evidence>
<keyword evidence="5" id="KW-0813">Transport</keyword>
<dbReference type="GO" id="GO:0015031">
    <property type="term" value="P:protein transport"/>
    <property type="evidence" value="ECO:0007669"/>
    <property type="project" value="UniProtKB-KW"/>
</dbReference>
<dbReference type="Pfam" id="PF00664">
    <property type="entry name" value="ABC_membrane"/>
    <property type="match status" value="1"/>
</dbReference>
<dbReference type="Pfam" id="PF03412">
    <property type="entry name" value="Peptidase_C39"/>
    <property type="match status" value="1"/>
</dbReference>
<dbReference type="InterPro" id="IPR036640">
    <property type="entry name" value="ABC1_TM_sf"/>
</dbReference>
<keyword evidence="15" id="KW-1185">Reference proteome</keyword>
<feature type="region of interest" description="Disordered" evidence="9">
    <location>
        <begin position="277"/>
        <end position="300"/>
    </location>
</feature>
<sequence>MTSDTFTTERRFFVPEVVQTSAMDCGPATLKCLLEGFGISASYGRLREACQTSVDGTSINTLEEVAIKLGLIAEQIMVPADHLLLPQAQALPAVVVVRLPNGLVHFVVAWRVHGPFVQIMDPSTGRRWLTHSRFLGQVYVHTYPLPAETWRDWAGSEGFCEPLTHCIFNLGIESTQAETLIDTASQDPGWHSFAALDAATRMVSAMVRAGGLDRGEEAGGVLHSFFEKARKQSSEKKEIIPSAYWSVRVQTDTDDEEEHLCFKGAVLVHVEGRRTVVRKSETDEPEEHEEAGGESEPLSPELIAALEEEPTRPELEILRFLRKDGLLTPAVLTAALAMAAYGLAVEVLLLRGLLDICHTLNLFGQRIGVTGAVLIFVTGLLFLEIPVSVIILRMSQRLEIRLRIVFLKKIPRLSDRYFHSRLTSDMAQRVHELRQIRTLPGLGANFLRLCFQIILTAAGVICLFPNSALLAILATFFSIAISFAAQPLLTEQDLRLRTHIGALSRFYLDALLGLIPIRTHCAERAVRREHGSLLLEWIRSGMDFLKAEILIQAVEALVGTGFAIWILFNYISQGGEASGVLLLFYWTLNLPALGNALAGFAKQYPMHRNRILRLLEPLGAPDETEINGHETSEHCSQKTAEEKGVAISLENVSVRTGGQTILNNINCTMQPREHIAIVGPSGAGKSTLAGLFLGWHRPSPGRILIDGELLTGQRLQSFRQEIAWVDPAVQIWNRTFFENLHYGATISNSSPITSAIEKADLLSVLERLPHGLQTNLGEGGGLVSGGEGQRVRLGRAMLRSGVRLVILDEPFRGLDREKRRELLVRSREHWQGANLIFISHDVRETQIFERVLVIEHGKIAEDDAPENLAASPGSRYHAMLASEKAVWKEFWSGTKWRRLRLNKGRLSEKN</sequence>
<organism evidence="14 15">
    <name type="scientific">Desulfonema magnum</name>
    <dbReference type="NCBI Taxonomy" id="45655"/>
    <lineage>
        <taxon>Bacteria</taxon>
        <taxon>Pseudomonadati</taxon>
        <taxon>Thermodesulfobacteriota</taxon>
        <taxon>Desulfobacteria</taxon>
        <taxon>Desulfobacterales</taxon>
        <taxon>Desulfococcaceae</taxon>
        <taxon>Desulfonema</taxon>
    </lineage>
</organism>
<protein>
    <submittedName>
        <fullName evidence="14">ABC transporter, permease protein</fullName>
    </submittedName>
</protein>
<feature type="transmembrane region" description="Helical" evidence="10">
    <location>
        <begin position="549"/>
        <end position="571"/>
    </location>
</feature>
<keyword evidence="5" id="KW-0653">Protein transport</keyword>
<dbReference type="PANTHER" id="PTHR24221:SF654">
    <property type="entry name" value="ATP-BINDING CASSETTE SUB-FAMILY B MEMBER 6"/>
    <property type="match status" value="1"/>
</dbReference>
<dbReference type="PROSITE" id="PS50893">
    <property type="entry name" value="ABC_TRANSPORTER_2"/>
    <property type="match status" value="1"/>
</dbReference>
<evidence type="ECO:0000256" key="6">
    <source>
        <dbReference type="ARBA" id="ARBA00022989"/>
    </source>
</evidence>
<keyword evidence="4" id="KW-0067">ATP-binding</keyword>
<feature type="domain" description="Peptidase C39" evidence="13">
    <location>
        <begin position="19"/>
        <end position="145"/>
    </location>
</feature>
<dbReference type="GO" id="GO:0005524">
    <property type="term" value="F:ATP binding"/>
    <property type="evidence" value="ECO:0007669"/>
    <property type="project" value="UniProtKB-KW"/>
</dbReference>
<dbReference type="PANTHER" id="PTHR24221">
    <property type="entry name" value="ATP-BINDING CASSETTE SUB-FAMILY B"/>
    <property type="match status" value="1"/>
</dbReference>
<keyword evidence="7 10" id="KW-0472">Membrane</keyword>
<comment type="subcellular location">
    <subcellularLocation>
        <location evidence="1">Cell membrane</location>
        <topology evidence="1">Multi-pass membrane protein</topology>
    </subcellularLocation>
</comment>
<dbReference type="InterPro" id="IPR003593">
    <property type="entry name" value="AAA+_ATPase"/>
</dbReference>
<keyword evidence="2 10" id="KW-0812">Transmembrane</keyword>
<dbReference type="EMBL" id="CP061800">
    <property type="protein sequence ID" value="QTA84815.1"/>
    <property type="molecule type" value="Genomic_DNA"/>
</dbReference>
<feature type="domain" description="ABC transporter" evidence="11">
    <location>
        <begin position="647"/>
        <end position="881"/>
    </location>
</feature>
<dbReference type="RefSeq" id="WP_207681132.1">
    <property type="nucleotide sequence ID" value="NZ_CP061800.1"/>
</dbReference>
<dbReference type="GO" id="GO:0005886">
    <property type="term" value="C:plasma membrane"/>
    <property type="evidence" value="ECO:0007669"/>
    <property type="project" value="UniProtKB-SubCell"/>
</dbReference>
<keyword evidence="6 10" id="KW-1133">Transmembrane helix</keyword>
<keyword evidence="8" id="KW-0080">Bacteriocin transport</keyword>
<evidence type="ECO:0000313" key="14">
    <source>
        <dbReference type="EMBL" id="QTA84815.1"/>
    </source>
</evidence>
<dbReference type="Proteomes" id="UP000663722">
    <property type="component" value="Chromosome"/>
</dbReference>
<dbReference type="GO" id="GO:0006508">
    <property type="term" value="P:proteolysis"/>
    <property type="evidence" value="ECO:0007669"/>
    <property type="project" value="InterPro"/>
</dbReference>
<dbReference type="GO" id="GO:0008233">
    <property type="term" value="F:peptidase activity"/>
    <property type="evidence" value="ECO:0007669"/>
    <property type="project" value="InterPro"/>
</dbReference>
<dbReference type="Gene3D" id="3.40.50.300">
    <property type="entry name" value="P-loop containing nucleotide triphosphate hydrolases"/>
    <property type="match status" value="1"/>
</dbReference>
<evidence type="ECO:0000259" key="11">
    <source>
        <dbReference type="PROSITE" id="PS50893"/>
    </source>
</evidence>
<dbReference type="Gene3D" id="1.20.1560.10">
    <property type="entry name" value="ABC transporter type 1, transmembrane domain"/>
    <property type="match status" value="1"/>
</dbReference>
<gene>
    <name evidence="14" type="ORF">dnm_008160</name>
</gene>
<evidence type="ECO:0000259" key="13">
    <source>
        <dbReference type="PROSITE" id="PS50990"/>
    </source>
</evidence>
<evidence type="ECO:0000256" key="2">
    <source>
        <dbReference type="ARBA" id="ARBA00022692"/>
    </source>
</evidence>
<name>A0A975BGF3_9BACT</name>
<dbReference type="InterPro" id="IPR005074">
    <property type="entry name" value="Peptidase_C39"/>
</dbReference>
<dbReference type="KEGG" id="dmm:dnm_008160"/>
<evidence type="ECO:0000313" key="15">
    <source>
        <dbReference type="Proteomes" id="UP000663722"/>
    </source>
</evidence>
<proteinExistence type="predicted"/>
<evidence type="ECO:0000256" key="9">
    <source>
        <dbReference type="SAM" id="MobiDB-lite"/>
    </source>
</evidence>
<dbReference type="InterPro" id="IPR039421">
    <property type="entry name" value="Type_1_exporter"/>
</dbReference>
<dbReference type="GO" id="GO:0043213">
    <property type="term" value="P:bacteriocin transport"/>
    <property type="evidence" value="ECO:0007669"/>
    <property type="project" value="UniProtKB-KW"/>
</dbReference>
<dbReference type="InterPro" id="IPR003439">
    <property type="entry name" value="ABC_transporter-like_ATP-bd"/>
</dbReference>